<keyword evidence="5" id="KW-1185">Reference proteome</keyword>
<evidence type="ECO:0000313" key="4">
    <source>
        <dbReference type="EMBL" id="GIQ89455.1"/>
    </source>
</evidence>
<evidence type="ECO:0000256" key="2">
    <source>
        <dbReference type="ARBA" id="ARBA00023274"/>
    </source>
</evidence>
<protein>
    <recommendedName>
        <fullName evidence="3">40S ribosomal protein S30</fullName>
    </recommendedName>
</protein>
<organism evidence="4 5">
    <name type="scientific">Kipferlia bialata</name>
    <dbReference type="NCBI Taxonomy" id="797122"/>
    <lineage>
        <taxon>Eukaryota</taxon>
        <taxon>Metamonada</taxon>
        <taxon>Carpediemonas-like organisms</taxon>
        <taxon>Kipferlia</taxon>
    </lineage>
</organism>
<evidence type="ECO:0000256" key="1">
    <source>
        <dbReference type="ARBA" id="ARBA00022980"/>
    </source>
</evidence>
<dbReference type="OrthoDB" id="199599at2759"/>
<dbReference type="GO" id="GO:0003735">
    <property type="term" value="F:structural constituent of ribosome"/>
    <property type="evidence" value="ECO:0007669"/>
    <property type="project" value="UniProtKB-UniRule"/>
</dbReference>
<dbReference type="GO" id="GO:0006412">
    <property type="term" value="P:translation"/>
    <property type="evidence" value="ECO:0007669"/>
    <property type="project" value="InterPro"/>
</dbReference>
<keyword evidence="1 3" id="KW-0689">Ribosomal protein</keyword>
<evidence type="ECO:0000313" key="5">
    <source>
        <dbReference type="Proteomes" id="UP000265618"/>
    </source>
</evidence>
<gene>
    <name evidence="4" type="ORF">KIPB_011927</name>
</gene>
<name>A0A9K3D861_9EUKA</name>
<dbReference type="AlphaFoldDB" id="A0A9K3D861"/>
<dbReference type="PANTHER" id="PTHR12650:SF15">
    <property type="entry name" value="RIBOSOMAL PROTEIN S30, ISOFORM A"/>
    <property type="match status" value="1"/>
</dbReference>
<dbReference type="Pfam" id="PF04758">
    <property type="entry name" value="Ribosomal_S30"/>
    <property type="match status" value="1"/>
</dbReference>
<proteinExistence type="inferred from homology"/>
<dbReference type="EMBL" id="BDIP01005063">
    <property type="protein sequence ID" value="GIQ89455.1"/>
    <property type="molecule type" value="Genomic_DNA"/>
</dbReference>
<comment type="caution">
    <text evidence="4">The sequence shown here is derived from an EMBL/GenBank/DDBJ whole genome shotgun (WGS) entry which is preliminary data.</text>
</comment>
<sequence length="73" mass="8338">MARVHGGLAHVGKVRKATAKMEKLEKKRDKRGRCAKRIRYNRLFCTKMFFAPNGKRIGPNSAQLQEARRNALA</sequence>
<dbReference type="GO" id="GO:0022627">
    <property type="term" value="C:cytosolic small ribosomal subunit"/>
    <property type="evidence" value="ECO:0007669"/>
    <property type="project" value="TreeGrafter"/>
</dbReference>
<dbReference type="PANTHER" id="PTHR12650">
    <property type="entry name" value="40S RIBOSOMAL PROTEIN S30/UBIQUITIN-LIKE PROTEIN FUBI"/>
    <property type="match status" value="1"/>
</dbReference>
<evidence type="ECO:0000256" key="3">
    <source>
        <dbReference type="RuleBase" id="RU364011"/>
    </source>
</evidence>
<dbReference type="Proteomes" id="UP000265618">
    <property type="component" value="Unassembled WGS sequence"/>
</dbReference>
<comment type="similarity">
    <text evidence="3">Belongs to the eukaryotic ribosomal protein eS30 family.</text>
</comment>
<dbReference type="InterPro" id="IPR006846">
    <property type="entry name" value="Ribosomal_eS30"/>
</dbReference>
<reference evidence="4 5" key="1">
    <citation type="journal article" date="2018" name="PLoS ONE">
        <title>The draft genome of Kipferlia bialata reveals reductive genome evolution in fornicate parasites.</title>
        <authorList>
            <person name="Tanifuji G."/>
            <person name="Takabayashi S."/>
            <person name="Kume K."/>
            <person name="Takagi M."/>
            <person name="Nakayama T."/>
            <person name="Kamikawa R."/>
            <person name="Inagaki Y."/>
            <person name="Hashimoto T."/>
        </authorList>
    </citation>
    <scope>NUCLEOTIDE SEQUENCE [LARGE SCALE GENOMIC DNA]</scope>
    <source>
        <strain evidence="4">NY0173</strain>
    </source>
</reference>
<keyword evidence="2 3" id="KW-0687">Ribonucleoprotein</keyword>
<accession>A0A9K3D861</accession>